<reference evidence="1 2" key="1">
    <citation type="submission" date="2016-12" db="EMBL/GenBank/DDBJ databases">
        <title>Complete genome sequence of Thauera chlorobenzoica, a Betaproteobacterium degrading haloaromatics anaerobically to CO2 and halides.</title>
        <authorList>
            <person name="Goris T."/>
            <person name="Mergelsberg M."/>
            <person name="Boll M."/>
        </authorList>
    </citation>
    <scope>NUCLEOTIDE SEQUENCE [LARGE SCALE GENOMIC DNA]</scope>
    <source>
        <strain evidence="1 2">3CB1</strain>
    </source>
</reference>
<evidence type="ECO:0000313" key="2">
    <source>
        <dbReference type="Proteomes" id="UP000185739"/>
    </source>
</evidence>
<keyword evidence="2" id="KW-1185">Reference proteome</keyword>
<sequence>MPLPVPALPRRPIHRRHIEIEGFQRDDGLLELDASITDVKGIDYHLGSGLRAAGEPVHLMRVRVTLDEDFNIIDAAACSDGVPYPGQCDTIGPVYRKLVGLNLVRGFRRTVGEMFADVRGCTHLTEMLLSLPTAAIQTAASFRRDSEDTAGRPFQIDRCHALESSAEAVRLYYPKWYRGARSEA</sequence>
<dbReference type="Pfam" id="PF11136">
    <property type="entry name" value="DUF2889"/>
    <property type="match status" value="1"/>
</dbReference>
<dbReference type="STRING" id="96773.Tchl_0647"/>
<dbReference type="KEGG" id="tcl:Tchl_0647"/>
<dbReference type="Proteomes" id="UP000185739">
    <property type="component" value="Chromosome"/>
</dbReference>
<accession>A0A1H5UP84</accession>
<organism evidence="1 2">
    <name type="scientific">Thauera chlorobenzoica</name>
    <dbReference type="NCBI Taxonomy" id="96773"/>
    <lineage>
        <taxon>Bacteria</taxon>
        <taxon>Pseudomonadati</taxon>
        <taxon>Pseudomonadota</taxon>
        <taxon>Betaproteobacteria</taxon>
        <taxon>Rhodocyclales</taxon>
        <taxon>Zoogloeaceae</taxon>
        <taxon>Thauera</taxon>
    </lineage>
</organism>
<dbReference type="AlphaFoldDB" id="A0A1H5UP84"/>
<name>A0A1H5UP84_9RHOO</name>
<proteinExistence type="predicted"/>
<gene>
    <name evidence="1" type="ORF">Tchl_0647</name>
</gene>
<dbReference type="InterPro" id="IPR021312">
    <property type="entry name" value="DUF2889"/>
</dbReference>
<evidence type="ECO:0000313" key="1">
    <source>
        <dbReference type="EMBL" id="APR03511.1"/>
    </source>
</evidence>
<dbReference type="RefSeq" id="WP_075149551.1">
    <property type="nucleotide sequence ID" value="NZ_CP018839.1"/>
</dbReference>
<dbReference type="OrthoDB" id="6862397at2"/>
<dbReference type="EMBL" id="CP018839">
    <property type="protein sequence ID" value="APR03511.1"/>
    <property type="molecule type" value="Genomic_DNA"/>
</dbReference>
<protein>
    <submittedName>
        <fullName evidence="1">Uncharacterized protein</fullName>
    </submittedName>
</protein>